<feature type="transmembrane region" description="Helical" evidence="6">
    <location>
        <begin position="207"/>
        <end position="225"/>
    </location>
</feature>
<dbReference type="InterPro" id="IPR037185">
    <property type="entry name" value="EmrE-like"/>
</dbReference>
<evidence type="ECO:0000313" key="9">
    <source>
        <dbReference type="Proteomes" id="UP000237749"/>
    </source>
</evidence>
<evidence type="ECO:0000256" key="3">
    <source>
        <dbReference type="ARBA" id="ARBA00022692"/>
    </source>
</evidence>
<protein>
    <submittedName>
        <fullName evidence="8">Putative blue pigment (Indigoidine) exporter</fullName>
    </submittedName>
</protein>
<keyword evidence="9" id="KW-1185">Reference proteome</keyword>
<feature type="transmembrane region" description="Helical" evidence="6">
    <location>
        <begin position="174"/>
        <end position="195"/>
    </location>
</feature>
<evidence type="ECO:0000256" key="5">
    <source>
        <dbReference type="ARBA" id="ARBA00023136"/>
    </source>
</evidence>
<feature type="transmembrane region" description="Helical" evidence="6">
    <location>
        <begin position="117"/>
        <end position="134"/>
    </location>
</feature>
<comment type="similarity">
    <text evidence="2">Belongs to the EamA transporter family.</text>
</comment>
<name>A0A2S6HNB8_9FIRM</name>
<dbReference type="PANTHER" id="PTHR32322:SF2">
    <property type="entry name" value="EAMA DOMAIN-CONTAINING PROTEIN"/>
    <property type="match status" value="1"/>
</dbReference>
<evidence type="ECO:0000259" key="7">
    <source>
        <dbReference type="Pfam" id="PF00892"/>
    </source>
</evidence>
<dbReference type="Gene3D" id="1.10.3730.20">
    <property type="match status" value="1"/>
</dbReference>
<dbReference type="Proteomes" id="UP000237749">
    <property type="component" value="Unassembled WGS sequence"/>
</dbReference>
<reference evidence="8 9" key="1">
    <citation type="submission" date="2018-02" db="EMBL/GenBank/DDBJ databases">
        <title>Genomic Encyclopedia of Archaeal and Bacterial Type Strains, Phase II (KMG-II): from individual species to whole genera.</title>
        <authorList>
            <person name="Goeker M."/>
        </authorList>
    </citation>
    <scope>NUCLEOTIDE SEQUENCE [LARGE SCALE GENOMIC DNA]</scope>
    <source>
        <strain evidence="8 9">DSM 3808</strain>
    </source>
</reference>
<feature type="transmembrane region" description="Helical" evidence="6">
    <location>
        <begin position="237"/>
        <end position="256"/>
    </location>
</feature>
<feature type="transmembrane region" description="Helical" evidence="6">
    <location>
        <begin position="34"/>
        <end position="52"/>
    </location>
</feature>
<organism evidence="8 9">
    <name type="scientific">Lacrimispora xylanisolvens</name>
    <dbReference type="NCBI Taxonomy" id="384636"/>
    <lineage>
        <taxon>Bacteria</taxon>
        <taxon>Bacillati</taxon>
        <taxon>Bacillota</taxon>
        <taxon>Clostridia</taxon>
        <taxon>Lachnospirales</taxon>
        <taxon>Lachnospiraceae</taxon>
        <taxon>Lacrimispora</taxon>
    </lineage>
</organism>
<evidence type="ECO:0000256" key="6">
    <source>
        <dbReference type="SAM" id="Phobius"/>
    </source>
</evidence>
<feature type="transmembrane region" description="Helical" evidence="6">
    <location>
        <begin position="64"/>
        <end position="84"/>
    </location>
</feature>
<dbReference type="PANTHER" id="PTHR32322">
    <property type="entry name" value="INNER MEMBRANE TRANSPORTER"/>
    <property type="match status" value="1"/>
</dbReference>
<comment type="caution">
    <text evidence="8">The sequence shown here is derived from an EMBL/GenBank/DDBJ whole genome shotgun (WGS) entry which is preliminary data.</text>
</comment>
<comment type="subcellular location">
    <subcellularLocation>
        <location evidence="1">Membrane</location>
        <topology evidence="1">Multi-pass membrane protein</topology>
    </subcellularLocation>
</comment>
<dbReference type="OrthoDB" id="9813617at2"/>
<dbReference type="GO" id="GO:0016020">
    <property type="term" value="C:membrane"/>
    <property type="evidence" value="ECO:0007669"/>
    <property type="project" value="UniProtKB-SubCell"/>
</dbReference>
<dbReference type="RefSeq" id="WP_104438677.1">
    <property type="nucleotide sequence ID" value="NZ_PTJA01000012.1"/>
</dbReference>
<feature type="transmembrane region" description="Helical" evidence="6">
    <location>
        <begin position="262"/>
        <end position="278"/>
    </location>
</feature>
<feature type="domain" description="EamA" evidence="7">
    <location>
        <begin position="143"/>
        <end position="277"/>
    </location>
</feature>
<dbReference type="SUPFAM" id="SSF103481">
    <property type="entry name" value="Multidrug resistance efflux transporter EmrE"/>
    <property type="match status" value="2"/>
</dbReference>
<keyword evidence="5 6" id="KW-0472">Membrane</keyword>
<gene>
    <name evidence="8" type="ORF">BXY41_112146</name>
</gene>
<dbReference type="AlphaFoldDB" id="A0A2S6HNB8"/>
<feature type="transmembrane region" description="Helical" evidence="6">
    <location>
        <begin position="7"/>
        <end position="28"/>
    </location>
</feature>
<evidence type="ECO:0000313" key="8">
    <source>
        <dbReference type="EMBL" id="PPK78986.1"/>
    </source>
</evidence>
<dbReference type="InterPro" id="IPR000620">
    <property type="entry name" value="EamA_dom"/>
</dbReference>
<evidence type="ECO:0000256" key="1">
    <source>
        <dbReference type="ARBA" id="ARBA00004141"/>
    </source>
</evidence>
<sequence length="286" mass="31231">MKQMKDILLTMLTPMLWGSTYIIASVLIPIQRPVFVAFMRAFPIGLILLLYYRKLPKGIWILKSLILGSLNIGIFFLFLFIAAYRLPGGIASIIGSVQPVFVIFFSWVLLKEKPTMRSYAAIVMMVTGVILLLFKQQMAIDVWGVLAALCGAVVMALGVVLTKYWGKPEGISQMVFTSWQLFFGSLILIPAVFIMEGSIPALTPVNIAGLAVLGVVNTGLAYYLWFRGIEILSPVRVSLLSPVNPLTAFVLGYVVLGQSISPVQLVGVAIIIASIFVSQKKTAKAG</sequence>
<feature type="transmembrane region" description="Helical" evidence="6">
    <location>
        <begin position="90"/>
        <end position="110"/>
    </location>
</feature>
<dbReference type="InterPro" id="IPR050638">
    <property type="entry name" value="AA-Vitamin_Transporters"/>
</dbReference>
<accession>A0A2S6HNB8</accession>
<dbReference type="EMBL" id="PTJA01000012">
    <property type="protein sequence ID" value="PPK78986.1"/>
    <property type="molecule type" value="Genomic_DNA"/>
</dbReference>
<evidence type="ECO:0000256" key="2">
    <source>
        <dbReference type="ARBA" id="ARBA00007362"/>
    </source>
</evidence>
<keyword evidence="3 6" id="KW-0812">Transmembrane</keyword>
<proteinExistence type="inferred from homology"/>
<feature type="domain" description="EamA" evidence="7">
    <location>
        <begin position="7"/>
        <end position="133"/>
    </location>
</feature>
<evidence type="ECO:0000256" key="4">
    <source>
        <dbReference type="ARBA" id="ARBA00022989"/>
    </source>
</evidence>
<feature type="transmembrane region" description="Helical" evidence="6">
    <location>
        <begin position="140"/>
        <end position="162"/>
    </location>
</feature>
<keyword evidence="4 6" id="KW-1133">Transmembrane helix</keyword>
<dbReference type="Pfam" id="PF00892">
    <property type="entry name" value="EamA"/>
    <property type="match status" value="2"/>
</dbReference>